<feature type="signal peptide" evidence="1">
    <location>
        <begin position="1"/>
        <end position="17"/>
    </location>
</feature>
<keyword evidence="1" id="KW-0732">Signal</keyword>
<dbReference type="OrthoDB" id="4381896at2759"/>
<dbReference type="RefSeq" id="XP_022579171.1">
    <property type="nucleotide sequence ID" value="XM_022723618.1"/>
</dbReference>
<reference evidence="3" key="1">
    <citation type="journal article" date="2017" name="Genome Biol.">
        <title>Comparative genomics reveals high biological diversity and specific adaptations in the industrially and medically important fungal genus Aspergillus.</title>
        <authorList>
            <person name="de Vries R.P."/>
            <person name="Riley R."/>
            <person name="Wiebenga A."/>
            <person name="Aguilar-Osorio G."/>
            <person name="Amillis S."/>
            <person name="Uchima C.A."/>
            <person name="Anderluh G."/>
            <person name="Asadollahi M."/>
            <person name="Askin M."/>
            <person name="Barry K."/>
            <person name="Battaglia E."/>
            <person name="Bayram O."/>
            <person name="Benocci T."/>
            <person name="Braus-Stromeyer S.A."/>
            <person name="Caldana C."/>
            <person name="Canovas D."/>
            <person name="Cerqueira G.C."/>
            <person name="Chen F."/>
            <person name="Chen W."/>
            <person name="Choi C."/>
            <person name="Clum A."/>
            <person name="Dos Santos R.A."/>
            <person name="Damasio A.R."/>
            <person name="Diallinas G."/>
            <person name="Emri T."/>
            <person name="Fekete E."/>
            <person name="Flipphi M."/>
            <person name="Freyberg S."/>
            <person name="Gallo A."/>
            <person name="Gournas C."/>
            <person name="Habgood R."/>
            <person name="Hainaut M."/>
            <person name="Harispe M.L."/>
            <person name="Henrissat B."/>
            <person name="Hilden K.S."/>
            <person name="Hope R."/>
            <person name="Hossain A."/>
            <person name="Karabika E."/>
            <person name="Karaffa L."/>
            <person name="Karanyi Z."/>
            <person name="Krasevec N."/>
            <person name="Kuo A."/>
            <person name="Kusch H."/>
            <person name="LaButti K."/>
            <person name="Lagendijk E.L."/>
            <person name="Lapidus A."/>
            <person name="Levasseur A."/>
            <person name="Lindquist E."/>
            <person name="Lipzen A."/>
            <person name="Logrieco A.F."/>
            <person name="MacCabe A."/>
            <person name="Maekelae M.R."/>
            <person name="Malavazi I."/>
            <person name="Melin P."/>
            <person name="Meyer V."/>
            <person name="Mielnichuk N."/>
            <person name="Miskei M."/>
            <person name="Molnar A.P."/>
            <person name="Mule G."/>
            <person name="Ngan C.Y."/>
            <person name="Orejas M."/>
            <person name="Orosz E."/>
            <person name="Ouedraogo J.P."/>
            <person name="Overkamp K.M."/>
            <person name="Park H.-S."/>
            <person name="Perrone G."/>
            <person name="Piumi F."/>
            <person name="Punt P.J."/>
            <person name="Ram A.F."/>
            <person name="Ramon A."/>
            <person name="Rauscher S."/>
            <person name="Record E."/>
            <person name="Riano-Pachon D.M."/>
            <person name="Robert V."/>
            <person name="Roehrig J."/>
            <person name="Ruller R."/>
            <person name="Salamov A."/>
            <person name="Salih N.S."/>
            <person name="Samson R.A."/>
            <person name="Sandor E."/>
            <person name="Sanguinetti M."/>
            <person name="Schuetze T."/>
            <person name="Sepcic K."/>
            <person name="Shelest E."/>
            <person name="Sherlock G."/>
            <person name="Sophianopoulou V."/>
            <person name="Squina F.M."/>
            <person name="Sun H."/>
            <person name="Susca A."/>
            <person name="Todd R.B."/>
            <person name="Tsang A."/>
            <person name="Unkles S.E."/>
            <person name="van de Wiele N."/>
            <person name="van Rossen-Uffink D."/>
            <person name="Oliveira J.V."/>
            <person name="Vesth T.C."/>
            <person name="Visser J."/>
            <person name="Yu J.-H."/>
            <person name="Zhou M."/>
            <person name="Andersen M.R."/>
            <person name="Archer D.B."/>
            <person name="Baker S.E."/>
            <person name="Benoit I."/>
            <person name="Brakhage A.A."/>
            <person name="Braus G.H."/>
            <person name="Fischer R."/>
            <person name="Frisvad J.C."/>
            <person name="Goldman G.H."/>
            <person name="Houbraken J."/>
            <person name="Oakley B."/>
            <person name="Pocsi I."/>
            <person name="Scazzocchio C."/>
            <person name="Seiboth B."/>
            <person name="vanKuyk P.A."/>
            <person name="Wortman J."/>
            <person name="Dyer P.S."/>
            <person name="Grigoriev I.V."/>
        </authorList>
    </citation>
    <scope>NUCLEOTIDE SEQUENCE [LARGE SCALE GENOMIC DNA]</scope>
    <source>
        <strain evidence="3">CBS 506.65</strain>
    </source>
</reference>
<protein>
    <submittedName>
        <fullName evidence="2">Uncharacterized protein</fullName>
    </submittedName>
</protein>
<dbReference type="VEuPathDB" id="FungiDB:ASPZODRAFT_134745"/>
<dbReference type="AlphaFoldDB" id="A0A1L9SBV7"/>
<evidence type="ECO:0000313" key="3">
    <source>
        <dbReference type="Proteomes" id="UP000184188"/>
    </source>
</evidence>
<dbReference type="Proteomes" id="UP000184188">
    <property type="component" value="Unassembled WGS sequence"/>
</dbReference>
<accession>A0A1L9SBV7</accession>
<dbReference type="EMBL" id="KV878347">
    <property type="protein sequence ID" value="OJJ44661.1"/>
    <property type="molecule type" value="Genomic_DNA"/>
</dbReference>
<gene>
    <name evidence="2" type="ORF">ASPZODRAFT_134745</name>
</gene>
<evidence type="ECO:0000313" key="2">
    <source>
        <dbReference type="EMBL" id="OJJ44661.1"/>
    </source>
</evidence>
<organism evidence="2 3">
    <name type="scientific">Penicilliopsis zonata CBS 506.65</name>
    <dbReference type="NCBI Taxonomy" id="1073090"/>
    <lineage>
        <taxon>Eukaryota</taxon>
        <taxon>Fungi</taxon>
        <taxon>Dikarya</taxon>
        <taxon>Ascomycota</taxon>
        <taxon>Pezizomycotina</taxon>
        <taxon>Eurotiomycetes</taxon>
        <taxon>Eurotiomycetidae</taxon>
        <taxon>Eurotiales</taxon>
        <taxon>Aspergillaceae</taxon>
        <taxon>Penicilliopsis</taxon>
    </lineage>
</organism>
<dbReference type="GeneID" id="34610083"/>
<evidence type="ECO:0000256" key="1">
    <source>
        <dbReference type="SAM" id="SignalP"/>
    </source>
</evidence>
<feature type="chain" id="PRO_5012724895" evidence="1">
    <location>
        <begin position="18"/>
        <end position="148"/>
    </location>
</feature>
<proteinExistence type="predicted"/>
<keyword evidence="3" id="KW-1185">Reference proteome</keyword>
<name>A0A1L9SBV7_9EURO</name>
<sequence>MFYIFLLLLVLCQYVSADETSGQVVLHGATGLAKDASEKITGCSPFETKHPDDDIRLGSTKRRIPGYSREWSGSGAAYDVHVRLTQRSSRSAARAVSSLDWAHRWEVAIDCLSLPGVDSLDMFDMDELAVEAFWDRVWACYLPYASGG</sequence>